<name>A0A0H5PWQ6_9ZZZZ</name>
<feature type="domain" description="Histidine kinase" evidence="7">
    <location>
        <begin position="1"/>
        <end position="89"/>
    </location>
</feature>
<dbReference type="InterPro" id="IPR018062">
    <property type="entry name" value="HTH_AraC-typ_CS"/>
</dbReference>
<evidence type="ECO:0000256" key="2">
    <source>
        <dbReference type="ARBA" id="ARBA00023015"/>
    </source>
</evidence>
<keyword evidence="3" id="KW-0238">DNA-binding</keyword>
<proteinExistence type="predicted"/>
<evidence type="ECO:0000256" key="3">
    <source>
        <dbReference type="ARBA" id="ARBA00023125"/>
    </source>
</evidence>
<dbReference type="SUPFAM" id="SSF52172">
    <property type="entry name" value="CheY-like"/>
    <property type="match status" value="1"/>
</dbReference>
<dbReference type="InterPro" id="IPR005467">
    <property type="entry name" value="His_kinase_dom"/>
</dbReference>
<evidence type="ECO:0000256" key="4">
    <source>
        <dbReference type="ARBA" id="ARBA00023163"/>
    </source>
</evidence>
<dbReference type="CDD" id="cd17574">
    <property type="entry name" value="REC_OmpR"/>
    <property type="match status" value="1"/>
</dbReference>
<dbReference type="GO" id="GO:0043565">
    <property type="term" value="F:sequence-specific DNA binding"/>
    <property type="evidence" value="ECO:0007669"/>
    <property type="project" value="InterPro"/>
</dbReference>
<dbReference type="SMART" id="SM00387">
    <property type="entry name" value="HATPase_c"/>
    <property type="match status" value="1"/>
</dbReference>
<dbReference type="Gene3D" id="3.40.50.2300">
    <property type="match status" value="1"/>
</dbReference>
<evidence type="ECO:0000259" key="6">
    <source>
        <dbReference type="PROSITE" id="PS01124"/>
    </source>
</evidence>
<dbReference type="SMART" id="SM00448">
    <property type="entry name" value="REC"/>
    <property type="match status" value="1"/>
</dbReference>
<sequence>MTIHIGNDGKNAVLSVTDSGEGIDVENSDKLFERFYQGTNSRSMNTLGTGVGLNLCRAIVTLHGGIIKATNRDDGNKGACFTVLLPLGNSHLKPSQIADQTDVEETVEEENQKKRQPSKSGRIMVVDDDEEIAEYIKNELSGSYRVTTFNDAREAVKALMDGHYDIVISDVVMPGMDGITFLKTIKSNVKTSDIPVILLTSKSDVEDRVEGLRRGADAYLAKPFNIEELSAQVDNLLGSVRRLRGKFSGAQTQEETVEKVKVEGNDDALMKRVMKVVNENYTDPDFNVEALSQKVGLSRAQLHRKMKDITGLTTSEFLRNIRMEQAARLLKEGKINVTQVAYSVGYNNQTHFSTVFKAHFGMSPTEYGKNGDS</sequence>
<feature type="domain" description="Response regulatory" evidence="8">
    <location>
        <begin position="122"/>
        <end position="237"/>
    </location>
</feature>
<dbReference type="GO" id="GO:0003700">
    <property type="term" value="F:DNA-binding transcription factor activity"/>
    <property type="evidence" value="ECO:0007669"/>
    <property type="project" value="InterPro"/>
</dbReference>
<feature type="region of interest" description="Disordered" evidence="5">
    <location>
        <begin position="96"/>
        <end position="120"/>
    </location>
</feature>
<keyword evidence="1" id="KW-0597">Phosphoprotein</keyword>
<dbReference type="PROSITE" id="PS50110">
    <property type="entry name" value="RESPONSE_REGULATORY"/>
    <property type="match status" value="1"/>
</dbReference>
<dbReference type="PROSITE" id="PS00041">
    <property type="entry name" value="HTH_ARAC_FAMILY_1"/>
    <property type="match status" value="1"/>
</dbReference>
<dbReference type="SUPFAM" id="SSF46689">
    <property type="entry name" value="Homeodomain-like"/>
    <property type="match status" value="1"/>
</dbReference>
<dbReference type="PANTHER" id="PTHR43547">
    <property type="entry name" value="TWO-COMPONENT HISTIDINE KINASE"/>
    <property type="match status" value="1"/>
</dbReference>
<dbReference type="SUPFAM" id="SSF55874">
    <property type="entry name" value="ATPase domain of HSP90 chaperone/DNA topoisomerase II/histidine kinase"/>
    <property type="match status" value="1"/>
</dbReference>
<dbReference type="InterPro" id="IPR011006">
    <property type="entry name" value="CheY-like_superfamily"/>
</dbReference>
<evidence type="ECO:0000256" key="1">
    <source>
        <dbReference type="ARBA" id="ARBA00022553"/>
    </source>
</evidence>
<reference evidence="9" key="2">
    <citation type="submission" date="2015-07" db="EMBL/GenBank/DDBJ databases">
        <title>Plasmids, circular viruses and viroids from rat gut.</title>
        <authorList>
            <person name="Jorgensen T.J."/>
            <person name="Hansen M.A."/>
            <person name="Xu Z."/>
            <person name="Tabak M.A."/>
            <person name="Sorensen S.J."/>
            <person name="Hansen L.H."/>
        </authorList>
    </citation>
    <scope>NUCLEOTIDE SEQUENCE</scope>
    <source>
        <strain evidence="9">RGRH0130</strain>
    </source>
</reference>
<dbReference type="GO" id="GO:0000155">
    <property type="term" value="F:phosphorelay sensor kinase activity"/>
    <property type="evidence" value="ECO:0007669"/>
    <property type="project" value="TreeGrafter"/>
</dbReference>
<organism evidence="9">
    <name type="scientific">uncultured prokaryote</name>
    <dbReference type="NCBI Taxonomy" id="198431"/>
    <lineage>
        <taxon>unclassified sequences</taxon>
        <taxon>environmental samples</taxon>
    </lineage>
</organism>
<evidence type="ECO:0000259" key="7">
    <source>
        <dbReference type="PROSITE" id="PS50109"/>
    </source>
</evidence>
<dbReference type="Gene3D" id="1.10.10.60">
    <property type="entry name" value="Homeodomain-like"/>
    <property type="match status" value="2"/>
</dbReference>
<dbReference type="PROSITE" id="PS01124">
    <property type="entry name" value="HTH_ARAC_FAMILY_2"/>
    <property type="match status" value="1"/>
</dbReference>
<dbReference type="InterPro" id="IPR018060">
    <property type="entry name" value="HTH_AraC"/>
</dbReference>
<reference evidence="9" key="1">
    <citation type="submission" date="2015-06" db="EMBL/GenBank/DDBJ databases">
        <authorList>
            <person name="Joergensen T."/>
        </authorList>
    </citation>
    <scope>NUCLEOTIDE SEQUENCE</scope>
    <source>
        <strain evidence="9">RGRH0130</strain>
    </source>
</reference>
<evidence type="ECO:0000259" key="8">
    <source>
        <dbReference type="PROSITE" id="PS50110"/>
    </source>
</evidence>
<dbReference type="PRINTS" id="PR00344">
    <property type="entry name" value="BCTRLSENSOR"/>
</dbReference>
<dbReference type="InterPro" id="IPR036890">
    <property type="entry name" value="HATPase_C_sf"/>
</dbReference>
<protein>
    <submittedName>
        <fullName evidence="9">Uncharacterized protein</fullName>
    </submittedName>
</protein>
<dbReference type="AlphaFoldDB" id="A0A0H5PWQ6"/>
<dbReference type="InterPro" id="IPR004358">
    <property type="entry name" value="Sig_transdc_His_kin-like_C"/>
</dbReference>
<dbReference type="Pfam" id="PF02518">
    <property type="entry name" value="HATPase_c"/>
    <property type="match status" value="1"/>
</dbReference>
<evidence type="ECO:0000256" key="5">
    <source>
        <dbReference type="SAM" id="MobiDB-lite"/>
    </source>
</evidence>
<dbReference type="Pfam" id="PF12833">
    <property type="entry name" value="HTH_18"/>
    <property type="match status" value="1"/>
</dbReference>
<accession>A0A0H5PWQ6</accession>
<dbReference type="InterPro" id="IPR001789">
    <property type="entry name" value="Sig_transdc_resp-reg_receiver"/>
</dbReference>
<dbReference type="Gene3D" id="3.30.565.10">
    <property type="entry name" value="Histidine kinase-like ATPase, C-terminal domain"/>
    <property type="match status" value="1"/>
</dbReference>
<dbReference type="PROSITE" id="PS50109">
    <property type="entry name" value="HIS_KIN"/>
    <property type="match status" value="1"/>
</dbReference>
<feature type="domain" description="HTH araC/xylS-type" evidence="6">
    <location>
        <begin position="271"/>
        <end position="370"/>
    </location>
</feature>
<dbReference type="InterPro" id="IPR009057">
    <property type="entry name" value="Homeodomain-like_sf"/>
</dbReference>
<dbReference type="Pfam" id="PF00072">
    <property type="entry name" value="Response_reg"/>
    <property type="match status" value="1"/>
</dbReference>
<dbReference type="SMART" id="SM00342">
    <property type="entry name" value="HTH_ARAC"/>
    <property type="match status" value="1"/>
</dbReference>
<keyword evidence="2" id="KW-0805">Transcription regulation</keyword>
<dbReference type="InterPro" id="IPR003594">
    <property type="entry name" value="HATPase_dom"/>
</dbReference>
<dbReference type="PANTHER" id="PTHR43547:SF2">
    <property type="entry name" value="HYBRID SIGNAL TRANSDUCTION HISTIDINE KINASE C"/>
    <property type="match status" value="1"/>
</dbReference>
<dbReference type="EMBL" id="LN852820">
    <property type="protein sequence ID" value="CRY94013.1"/>
    <property type="molecule type" value="Genomic_DNA"/>
</dbReference>
<keyword evidence="4" id="KW-0804">Transcription</keyword>
<evidence type="ECO:0000313" key="9">
    <source>
        <dbReference type="EMBL" id="CRY94013.1"/>
    </source>
</evidence>